<protein>
    <submittedName>
        <fullName evidence="1">Uncharacterized protein</fullName>
    </submittedName>
</protein>
<proteinExistence type="predicted"/>
<accession>Q7UU27</accession>
<name>Q7UU27_RHOBA</name>
<dbReference type="Proteomes" id="UP000001025">
    <property type="component" value="Chromosome"/>
</dbReference>
<keyword evidence="2" id="KW-1185">Reference proteome</keyword>
<dbReference type="InParanoid" id="Q7UU27"/>
<dbReference type="KEGG" id="rba:RB3552"/>
<dbReference type="HOGENOM" id="CLU_1925919_0_0_0"/>
<organism evidence="1 2">
    <name type="scientific">Rhodopirellula baltica (strain DSM 10527 / NCIMB 13988 / SH1)</name>
    <dbReference type="NCBI Taxonomy" id="243090"/>
    <lineage>
        <taxon>Bacteria</taxon>
        <taxon>Pseudomonadati</taxon>
        <taxon>Planctomycetota</taxon>
        <taxon>Planctomycetia</taxon>
        <taxon>Pirellulales</taxon>
        <taxon>Pirellulaceae</taxon>
        <taxon>Rhodopirellula</taxon>
    </lineage>
</organism>
<evidence type="ECO:0000313" key="1">
    <source>
        <dbReference type="EMBL" id="CAD73257.1"/>
    </source>
</evidence>
<sequence>MAVSAKASAFGSSTPAIAKPIACRSSIVFDDSLSVRSTLSRHDWNAASGDPKSSVRIWFRQINLSPRNKPNLMVVPPRSIPSTHVPPPESSPLLWFDSLVDAKFIGDDQNSKWTACEDCEWQRSILRRSSV</sequence>
<dbReference type="STRING" id="243090.RB3552"/>
<evidence type="ECO:0000313" key="2">
    <source>
        <dbReference type="Proteomes" id="UP000001025"/>
    </source>
</evidence>
<gene>
    <name evidence="1" type="ordered locus">RB3552</name>
</gene>
<dbReference type="EnsemblBacteria" id="CAD73257">
    <property type="protein sequence ID" value="CAD73257"/>
    <property type="gene ID" value="RB3552"/>
</dbReference>
<dbReference type="AlphaFoldDB" id="Q7UU27"/>
<reference evidence="1 2" key="1">
    <citation type="journal article" date="2003" name="Proc. Natl. Acad. Sci. U.S.A.">
        <title>Complete genome sequence of the marine planctomycete Pirellula sp. strain 1.</title>
        <authorList>
            <person name="Gloeckner F.O."/>
            <person name="Kube M."/>
            <person name="Bauer M."/>
            <person name="Teeling H."/>
            <person name="Lombardot T."/>
            <person name="Ludwig W."/>
            <person name="Gade D."/>
            <person name="Beck A."/>
            <person name="Borzym K."/>
            <person name="Heitmann K."/>
            <person name="Rabus R."/>
            <person name="Schlesner H."/>
            <person name="Amann R."/>
            <person name="Reinhardt R."/>
        </authorList>
    </citation>
    <scope>NUCLEOTIDE SEQUENCE [LARGE SCALE GENOMIC DNA]</scope>
    <source>
        <strain evidence="2">DSM 10527 / NCIMB 13988 / SH1</strain>
    </source>
</reference>
<dbReference type="EMBL" id="BX294139">
    <property type="protein sequence ID" value="CAD73257.1"/>
    <property type="molecule type" value="Genomic_DNA"/>
</dbReference>